<dbReference type="Proteomes" id="UP000276133">
    <property type="component" value="Unassembled WGS sequence"/>
</dbReference>
<dbReference type="EMBL" id="REGN01002395">
    <property type="protein sequence ID" value="RNA28428.1"/>
    <property type="molecule type" value="Genomic_DNA"/>
</dbReference>
<dbReference type="AlphaFoldDB" id="A0A3M7RYJ5"/>
<reference evidence="1 2" key="1">
    <citation type="journal article" date="2018" name="Sci. Rep.">
        <title>Genomic signatures of local adaptation to the degree of environmental predictability in rotifers.</title>
        <authorList>
            <person name="Franch-Gras L."/>
            <person name="Hahn C."/>
            <person name="Garcia-Roger E.M."/>
            <person name="Carmona M.J."/>
            <person name="Serra M."/>
            <person name="Gomez A."/>
        </authorList>
    </citation>
    <scope>NUCLEOTIDE SEQUENCE [LARGE SCALE GENOMIC DNA]</scope>
    <source>
        <strain evidence="1">HYR1</strain>
    </source>
</reference>
<gene>
    <name evidence="1" type="ORF">BpHYR1_011077</name>
</gene>
<sequence>MKFYKEKKAKITEFIKKLHIKGKKAFEIRKKALEIFPENLVPKLGAIRARIYRLKKKLNFCQNDYFNQIECSDAYHLFATIAKFLTSGV</sequence>
<evidence type="ECO:0000313" key="1">
    <source>
        <dbReference type="EMBL" id="RNA28428.1"/>
    </source>
</evidence>
<name>A0A3M7RYJ5_BRAPC</name>
<organism evidence="1 2">
    <name type="scientific">Brachionus plicatilis</name>
    <name type="common">Marine rotifer</name>
    <name type="synonym">Brachionus muelleri</name>
    <dbReference type="NCBI Taxonomy" id="10195"/>
    <lineage>
        <taxon>Eukaryota</taxon>
        <taxon>Metazoa</taxon>
        <taxon>Spiralia</taxon>
        <taxon>Gnathifera</taxon>
        <taxon>Rotifera</taxon>
        <taxon>Eurotatoria</taxon>
        <taxon>Monogononta</taxon>
        <taxon>Pseudotrocha</taxon>
        <taxon>Ploima</taxon>
        <taxon>Brachionidae</taxon>
        <taxon>Brachionus</taxon>
    </lineage>
</organism>
<keyword evidence="2" id="KW-1185">Reference proteome</keyword>
<protein>
    <submittedName>
        <fullName evidence="1">Uncharacterized protein</fullName>
    </submittedName>
</protein>
<proteinExistence type="predicted"/>
<comment type="caution">
    <text evidence="1">The sequence shown here is derived from an EMBL/GenBank/DDBJ whole genome shotgun (WGS) entry which is preliminary data.</text>
</comment>
<evidence type="ECO:0000313" key="2">
    <source>
        <dbReference type="Proteomes" id="UP000276133"/>
    </source>
</evidence>
<accession>A0A3M7RYJ5</accession>